<organism evidence="1 2">
    <name type="scientific">Erythroxylum novogranatense</name>
    <dbReference type="NCBI Taxonomy" id="1862640"/>
    <lineage>
        <taxon>Eukaryota</taxon>
        <taxon>Viridiplantae</taxon>
        <taxon>Streptophyta</taxon>
        <taxon>Embryophyta</taxon>
        <taxon>Tracheophyta</taxon>
        <taxon>Spermatophyta</taxon>
        <taxon>Magnoliopsida</taxon>
        <taxon>eudicotyledons</taxon>
        <taxon>Gunneridae</taxon>
        <taxon>Pentapetalae</taxon>
        <taxon>rosids</taxon>
        <taxon>fabids</taxon>
        <taxon>Malpighiales</taxon>
        <taxon>Erythroxylaceae</taxon>
        <taxon>Erythroxylum</taxon>
    </lineage>
</organism>
<reference evidence="1 2" key="1">
    <citation type="submission" date="2021-09" db="EMBL/GenBank/DDBJ databases">
        <title>Genomic insights and catalytic innovation underlie evolution of tropane alkaloids biosynthesis.</title>
        <authorList>
            <person name="Wang Y.-J."/>
            <person name="Tian T."/>
            <person name="Huang J.-P."/>
            <person name="Huang S.-X."/>
        </authorList>
    </citation>
    <scope>NUCLEOTIDE SEQUENCE [LARGE SCALE GENOMIC DNA]</scope>
    <source>
        <strain evidence="1">KIB-2018</strain>
        <tissue evidence="1">Leaf</tissue>
    </source>
</reference>
<sequence>MATSTSSSCLKPPVWRSYVKDRRCIFPILNFRPQSRKHFCTSYKLVQFSARKNHGASPCLGSLVDIDGASASDWVSISDQLLLMTSILLTYMAGVVPIRNSNFISRKNPLADDLVLESSESFGRVKDDLVNLGYPWDAVKAKLLDSLDALEHRSDIRNSALEVDQHCSNRPLSLYALSEGPKLRLLLTCLRKLQEEMSNVLHDCKSGNMDNWMTVFAETVRRCCQPIYMAWLEEEVSHHKDMCGREIFSLMVAKLNADDSVLQNIRKSGKTGLYAELFYFLRYGSLWKCSYYDQNFFVSNGNSILEDLVITLADGVASAYLELISVDGNLSNEINALGLDMCNFSTRALQKLRNEVALNQWLYQNIEAVVSIYEDRFDLSTFQLKVIKEPSQNQAENFSWWRKFALRKPVTTSSSLYYIVISQCSLPVKRTMELRALNGWRYYFSLYLELSDITMPFIRAVVKQVSNAISFFLVSLIGRSLGLVYSGIRQALRWK</sequence>
<dbReference type="EMBL" id="JAIWQS010000012">
    <property type="protein sequence ID" value="KAJ8749487.1"/>
    <property type="molecule type" value="Genomic_DNA"/>
</dbReference>
<accession>A0AAV8SBA3</accession>
<name>A0AAV8SBA3_9ROSI</name>
<evidence type="ECO:0000313" key="2">
    <source>
        <dbReference type="Proteomes" id="UP001159364"/>
    </source>
</evidence>
<proteinExistence type="predicted"/>
<dbReference type="Proteomes" id="UP001159364">
    <property type="component" value="Linkage Group LG12"/>
</dbReference>
<dbReference type="InterPro" id="IPR022552">
    <property type="entry name" value="UPF_Ycf55"/>
</dbReference>
<dbReference type="PANTHER" id="PTHR36807:SF2">
    <property type="entry name" value="PHOSPHOGLYCOLATE PHOSPHATASE"/>
    <property type="match status" value="1"/>
</dbReference>
<protein>
    <submittedName>
        <fullName evidence="1">Uncharacterized protein</fullName>
    </submittedName>
</protein>
<dbReference type="Pfam" id="PF12452">
    <property type="entry name" value="DUF3685"/>
    <property type="match status" value="2"/>
</dbReference>
<comment type="caution">
    <text evidence="1">The sequence shown here is derived from an EMBL/GenBank/DDBJ whole genome shotgun (WGS) entry which is preliminary data.</text>
</comment>
<dbReference type="AlphaFoldDB" id="A0AAV8SBA3"/>
<keyword evidence="2" id="KW-1185">Reference proteome</keyword>
<dbReference type="PANTHER" id="PTHR36807">
    <property type="entry name" value="PHOSPHOGLYCOLATE PHOSPHATASE"/>
    <property type="match status" value="1"/>
</dbReference>
<gene>
    <name evidence="1" type="ORF">K2173_025682</name>
</gene>
<evidence type="ECO:0000313" key="1">
    <source>
        <dbReference type="EMBL" id="KAJ8749487.1"/>
    </source>
</evidence>